<name>A0A073IWA9_9RHOB</name>
<sequence length="250" mass="28608">MQREIAHPDLRTPIKTWWHGHYDHVFIALYPFFTIRSEDQDTASDVSFESIPNFEDIPDDFDDTVKRRGEPVTWQSIHQAVAPKVPKMQFYRAVWLLSCLGFDKRANIALQKRIVAYCRANGIFLPEEDALPAILHPLLKRFLHPFEGRKIIAYDEFRDNSVELTLDLLGSDVPTVELSEATTSSGIWAIHLPDPGVLITSAFDGTDALIAMTNEAFALSDPRQVFETEDVGEDTYSDWLNPKDIFERNR</sequence>
<gene>
    <name evidence="1" type="ORF">SUH3_05290</name>
</gene>
<keyword evidence="2" id="KW-1185">Reference proteome</keyword>
<dbReference type="GeneID" id="68871937"/>
<organism evidence="1 2">
    <name type="scientific">Pseudosulfitobacter pseudonitzschiae</name>
    <dbReference type="NCBI Taxonomy" id="1402135"/>
    <lineage>
        <taxon>Bacteria</taxon>
        <taxon>Pseudomonadati</taxon>
        <taxon>Pseudomonadota</taxon>
        <taxon>Alphaproteobacteria</taxon>
        <taxon>Rhodobacterales</taxon>
        <taxon>Roseobacteraceae</taxon>
        <taxon>Pseudosulfitobacter</taxon>
    </lineage>
</organism>
<dbReference type="AlphaFoldDB" id="A0A073IWA9"/>
<comment type="caution">
    <text evidence="1">The sequence shown here is derived from an EMBL/GenBank/DDBJ whole genome shotgun (WGS) entry which is preliminary data.</text>
</comment>
<dbReference type="Proteomes" id="UP000027746">
    <property type="component" value="Unassembled WGS sequence"/>
</dbReference>
<accession>A0A073IWA9</accession>
<dbReference type="EMBL" id="JAMD01000011">
    <property type="protein sequence ID" value="KEJ94623.1"/>
    <property type="molecule type" value="Genomic_DNA"/>
</dbReference>
<evidence type="ECO:0000313" key="1">
    <source>
        <dbReference type="EMBL" id="KEJ94623.1"/>
    </source>
</evidence>
<dbReference type="RefSeq" id="WP_037928977.1">
    <property type="nucleotide sequence ID" value="NZ_CP054600.1"/>
</dbReference>
<proteinExistence type="predicted"/>
<reference evidence="1 2" key="1">
    <citation type="submission" date="2014-01" db="EMBL/GenBank/DDBJ databases">
        <title>Sulfitobacter sp. H3 (MCCC 1A00686) Genome Sequencing.</title>
        <authorList>
            <person name="Lai Q."/>
            <person name="Hong Z."/>
        </authorList>
    </citation>
    <scope>NUCLEOTIDE SEQUENCE [LARGE SCALE GENOMIC DNA]</scope>
    <source>
        <strain evidence="1 2">H3</strain>
    </source>
</reference>
<evidence type="ECO:0000313" key="2">
    <source>
        <dbReference type="Proteomes" id="UP000027746"/>
    </source>
</evidence>
<protein>
    <submittedName>
        <fullName evidence="1">Uncharacterized protein</fullName>
    </submittedName>
</protein>
<dbReference type="OrthoDB" id="9151069at2"/>